<evidence type="ECO:0000256" key="1">
    <source>
        <dbReference type="ARBA" id="ARBA00011900"/>
    </source>
</evidence>
<keyword evidence="4" id="KW-0949">S-adenosyl-L-methionine</keyword>
<dbReference type="Pfam" id="PF02086">
    <property type="entry name" value="MethyltransfD12"/>
    <property type="match status" value="2"/>
</dbReference>
<organism evidence="7 8">
    <name type="scientific">Candidatus Ozemobacter sibiricus</name>
    <dbReference type="NCBI Taxonomy" id="2268124"/>
    <lineage>
        <taxon>Bacteria</taxon>
        <taxon>Candidatus Ozemobacteria</taxon>
        <taxon>Candidatus Ozemobacterales</taxon>
        <taxon>Candidatus Ozemobacteraceae</taxon>
        <taxon>Candidatus Ozemobacter</taxon>
    </lineage>
</organism>
<dbReference type="GO" id="GO:0009007">
    <property type="term" value="F:site-specific DNA-methyltransferase (adenine-specific) activity"/>
    <property type="evidence" value="ECO:0007669"/>
    <property type="project" value="UniProtKB-EC"/>
</dbReference>
<accession>A0A367ZPB2</accession>
<dbReference type="CDD" id="cd14686">
    <property type="entry name" value="bZIP"/>
    <property type="match status" value="1"/>
</dbReference>
<dbReference type="PROSITE" id="PS00092">
    <property type="entry name" value="N6_MTASE"/>
    <property type="match status" value="2"/>
</dbReference>
<dbReference type="GO" id="GO:0032259">
    <property type="term" value="P:methylation"/>
    <property type="evidence" value="ECO:0007669"/>
    <property type="project" value="UniProtKB-KW"/>
</dbReference>
<dbReference type="SUPFAM" id="SSF53335">
    <property type="entry name" value="S-adenosyl-L-methionine-dependent methyltransferases"/>
    <property type="match status" value="2"/>
</dbReference>
<gene>
    <name evidence="7" type="ORF">OZSIB_0315</name>
</gene>
<dbReference type="InterPro" id="IPR029063">
    <property type="entry name" value="SAM-dependent_MTases_sf"/>
</dbReference>
<keyword evidence="3" id="KW-0808">Transferase</keyword>
<feature type="region of interest" description="Disordered" evidence="6">
    <location>
        <begin position="1076"/>
        <end position="1122"/>
    </location>
</feature>
<dbReference type="PANTHER" id="PTHR30481">
    <property type="entry name" value="DNA ADENINE METHYLASE"/>
    <property type="match status" value="1"/>
</dbReference>
<protein>
    <recommendedName>
        <fullName evidence="1">site-specific DNA-methyltransferase (adenine-specific)</fullName>
        <ecNumber evidence="1">2.1.1.72</ecNumber>
    </recommendedName>
</protein>
<evidence type="ECO:0000256" key="2">
    <source>
        <dbReference type="ARBA" id="ARBA00022603"/>
    </source>
</evidence>
<dbReference type="EMBL" id="QOQW01000015">
    <property type="protein sequence ID" value="RCK79201.1"/>
    <property type="molecule type" value="Genomic_DNA"/>
</dbReference>
<keyword evidence="2 7" id="KW-0489">Methyltransferase</keyword>
<dbReference type="PRINTS" id="PR00505">
    <property type="entry name" value="D12N6MTFRASE"/>
</dbReference>
<name>A0A367ZPB2_9BACT</name>
<evidence type="ECO:0000256" key="4">
    <source>
        <dbReference type="ARBA" id="ARBA00022691"/>
    </source>
</evidence>
<feature type="compositionally biased region" description="Basic and acidic residues" evidence="6">
    <location>
        <begin position="1092"/>
        <end position="1122"/>
    </location>
</feature>
<sequence length="1287" mass="143686">MELFATDRERLAFLLETDAALDLDFEALEAQAEAAAEEPSPEERPKYITNYIGSKQKLVDWIWKHTPDGVESVVDAFSGSAVVAYMYKTKGLRVLANDRLHYCHHAARAIIENDKVRLSDEDLEALLADNAKAGTFVRDNFKGIFFAKGVHGLIDTIRANIDKLSGFKKDIALFALGKTCMSGKGGFGHFSSSTRYGKREDTPEEFKERLRKNVARINALVFDNGKECKASRKDINDFLPEAKADLAYFDPPYATEFSTTNYEKSYHFVEGLMTYWEGLTLVEDSKTKHYETDHKTVTRANAAEFFESFLGNAKHIPHWLISYRDHAYPNESEMRRIIASLGRDSSMRSHDHHYAITSRHGEASHAKERLFICRKAEGAERSAKASAEDSLRAEAVWEETENEVRFRVRNPDEFEPDSFRRKPLEGVDGVAIIIGRLKKKFVPEGGNPRAMVLQAYRFVRKTEKNPDGWTVEKAKEWIDKHEAGRAVDAALRVEENLIALADAPLGESLDLLSCQAGKAESVRVTGFMGSKYLMLGWIESHVPKDAESILDAFSGGANVAYHFKRKGLKVIANDLLRYPHHLARAVVENSSETLSDEDVDRILAPNADAGTFIVDHFYGYYYTKPVLRWLDQVWANIQKFHGYKKDLALAALGTTVKAKSAFGQFSRSKMHRKADLDTDASLEQSQLSNPPLSKFIESFRRSVGQLNRLVFDNGKECKAFNLDAAEAVRRFGADVLYLDPPYVTEFGSNDYEDSLHFIEGLMTRWADKELQDNPRRNYPSRTRYTKESIRSLMETMAADARGKYGTVLLSYRDRAFPREEEIKEIFAEHYGLVRVRGMEVDYNIAKDIGREGKHARELLFVASKSRGAARSKADTRAPAACHTSFPVELSLDTFTGLQTEAAALDQAAGDPQFTFILCRAGTNKNGDHFTPDELAARYMTAVNKKIDLKHSQDFTDIVGGIVGADYVEDESGGRIECAGELYVSDSPHAQLAYKLIRKGIISQVSMECDYEEGECSICGKRVVSKSDYCVHLRKNKGGELQGQPVYEILHGVTFTGLGLLDRKGADENARILKVAAAENDGSTTHSEGGPTMDEKQKDTEERAAEAAKKKDDGGGGTAPDDKTRLKELERENKELKQQVLALQKQLEELEAEKKAAANRSRAQKLLRKIEKSGLAFESDEDREQELSRLAGLSDDAFAASEAAFERMMKAGSRGHSEDKDAKNRGAGAETAKASCGCDDPPLRSDAGVRPKDVEDKKTSLEDRLKSGFMAAYRQRVATATGEPVSTN</sequence>
<dbReference type="GO" id="GO:0009307">
    <property type="term" value="P:DNA restriction-modification system"/>
    <property type="evidence" value="ECO:0007669"/>
    <property type="project" value="InterPro"/>
</dbReference>
<feature type="region of interest" description="Disordered" evidence="6">
    <location>
        <begin position="1208"/>
        <end position="1260"/>
    </location>
</feature>
<dbReference type="InterPro" id="IPR012327">
    <property type="entry name" value="MeTrfase_D12"/>
</dbReference>
<dbReference type="InterPro" id="IPR002052">
    <property type="entry name" value="DNA_methylase_N6_adenine_CS"/>
</dbReference>
<evidence type="ECO:0000256" key="5">
    <source>
        <dbReference type="ARBA" id="ARBA00047942"/>
    </source>
</evidence>
<reference evidence="7 8" key="1">
    <citation type="submission" date="2018-05" db="EMBL/GenBank/DDBJ databases">
        <title>A metagenomic window into the 2 km-deep terrestrial subsurface aquifer revealed taxonomically and functionally diverse microbial community comprising novel uncultured bacterial lineages.</title>
        <authorList>
            <person name="Kadnikov V.V."/>
            <person name="Mardanov A.V."/>
            <person name="Beletsky A.V."/>
            <person name="Banks D."/>
            <person name="Pimenov N.V."/>
            <person name="Frank Y.A."/>
            <person name="Karnachuk O.V."/>
            <person name="Ravin N.V."/>
        </authorList>
    </citation>
    <scope>NUCLEOTIDE SEQUENCE [LARGE SCALE GENOMIC DNA]</scope>
    <source>
        <strain evidence="7">BY5</strain>
    </source>
</reference>
<feature type="compositionally biased region" description="Basic and acidic residues" evidence="6">
    <location>
        <begin position="1240"/>
        <end position="1260"/>
    </location>
</feature>
<evidence type="ECO:0000256" key="6">
    <source>
        <dbReference type="SAM" id="MobiDB-lite"/>
    </source>
</evidence>
<dbReference type="GO" id="GO:0006298">
    <property type="term" value="P:mismatch repair"/>
    <property type="evidence" value="ECO:0007669"/>
    <property type="project" value="TreeGrafter"/>
</dbReference>
<comment type="caution">
    <text evidence="7">The sequence shown here is derived from an EMBL/GenBank/DDBJ whole genome shotgun (WGS) entry which is preliminary data.</text>
</comment>
<dbReference type="GO" id="GO:0043565">
    <property type="term" value="F:sequence-specific DNA binding"/>
    <property type="evidence" value="ECO:0007669"/>
    <property type="project" value="TreeGrafter"/>
</dbReference>
<dbReference type="Proteomes" id="UP000252355">
    <property type="component" value="Unassembled WGS sequence"/>
</dbReference>
<evidence type="ECO:0000313" key="7">
    <source>
        <dbReference type="EMBL" id="RCK79201.1"/>
    </source>
</evidence>
<dbReference type="GO" id="GO:1904047">
    <property type="term" value="F:S-adenosyl-L-methionine binding"/>
    <property type="evidence" value="ECO:0007669"/>
    <property type="project" value="TreeGrafter"/>
</dbReference>
<evidence type="ECO:0000313" key="8">
    <source>
        <dbReference type="Proteomes" id="UP000252355"/>
    </source>
</evidence>
<dbReference type="Gene3D" id="3.40.50.150">
    <property type="entry name" value="Vaccinia Virus protein VP39"/>
    <property type="match status" value="3"/>
</dbReference>
<feature type="compositionally biased region" description="Basic and acidic residues" evidence="6">
    <location>
        <begin position="1208"/>
        <end position="1223"/>
    </location>
</feature>
<dbReference type="EC" id="2.1.1.72" evidence="1"/>
<proteinExistence type="predicted"/>
<comment type="catalytic activity">
    <reaction evidence="5">
        <text>a 2'-deoxyadenosine in DNA + S-adenosyl-L-methionine = an N(6)-methyl-2'-deoxyadenosine in DNA + S-adenosyl-L-homocysteine + H(+)</text>
        <dbReference type="Rhea" id="RHEA:15197"/>
        <dbReference type="Rhea" id="RHEA-COMP:12418"/>
        <dbReference type="Rhea" id="RHEA-COMP:12419"/>
        <dbReference type="ChEBI" id="CHEBI:15378"/>
        <dbReference type="ChEBI" id="CHEBI:57856"/>
        <dbReference type="ChEBI" id="CHEBI:59789"/>
        <dbReference type="ChEBI" id="CHEBI:90615"/>
        <dbReference type="ChEBI" id="CHEBI:90616"/>
        <dbReference type="EC" id="2.1.1.72"/>
    </reaction>
</comment>
<evidence type="ECO:0000256" key="3">
    <source>
        <dbReference type="ARBA" id="ARBA00022679"/>
    </source>
</evidence>